<comment type="caution">
    <text evidence="2">The sequence shown here is derived from an EMBL/GenBank/DDBJ whole genome shotgun (WGS) entry which is preliminary data.</text>
</comment>
<gene>
    <name evidence="2" type="ORF">VNO80_18794</name>
</gene>
<keyword evidence="3" id="KW-1185">Reference proteome</keyword>
<dbReference type="Proteomes" id="UP001374584">
    <property type="component" value="Unassembled WGS sequence"/>
</dbReference>
<dbReference type="AlphaFoldDB" id="A0AAN9ML16"/>
<evidence type="ECO:0000313" key="2">
    <source>
        <dbReference type="EMBL" id="KAK7353348.1"/>
    </source>
</evidence>
<reference evidence="2 3" key="1">
    <citation type="submission" date="2024-01" db="EMBL/GenBank/DDBJ databases">
        <title>The genomes of 5 underutilized Papilionoideae crops provide insights into root nodulation and disease resistanc.</title>
        <authorList>
            <person name="Jiang F."/>
        </authorList>
    </citation>
    <scope>NUCLEOTIDE SEQUENCE [LARGE SCALE GENOMIC DNA]</scope>
    <source>
        <strain evidence="2">JINMINGXINNONG_FW02</strain>
        <tissue evidence="2">Leaves</tissue>
    </source>
</reference>
<feature type="transmembrane region" description="Helical" evidence="1">
    <location>
        <begin position="62"/>
        <end position="85"/>
    </location>
</feature>
<keyword evidence="1" id="KW-0812">Transmembrane</keyword>
<sequence length="94" mass="10704">MARKKKLSAPNTQSAIRDPSFFFSAHSIFSISFSDILALNFFTFCDLPCVSTHGIRLPFVLHWLLCFSEFNSGLGFMGWLSRLALAVKFSFLRF</sequence>
<feature type="transmembrane region" description="Helical" evidence="1">
    <location>
        <begin position="21"/>
        <end position="42"/>
    </location>
</feature>
<dbReference type="EMBL" id="JAYMYR010000007">
    <property type="protein sequence ID" value="KAK7353348.1"/>
    <property type="molecule type" value="Genomic_DNA"/>
</dbReference>
<keyword evidence="1" id="KW-0472">Membrane</keyword>
<evidence type="ECO:0000313" key="3">
    <source>
        <dbReference type="Proteomes" id="UP001374584"/>
    </source>
</evidence>
<proteinExistence type="predicted"/>
<name>A0AAN9ML16_PHACN</name>
<protein>
    <submittedName>
        <fullName evidence="2">Uncharacterized protein</fullName>
    </submittedName>
</protein>
<organism evidence="2 3">
    <name type="scientific">Phaseolus coccineus</name>
    <name type="common">Scarlet runner bean</name>
    <name type="synonym">Phaseolus multiflorus</name>
    <dbReference type="NCBI Taxonomy" id="3886"/>
    <lineage>
        <taxon>Eukaryota</taxon>
        <taxon>Viridiplantae</taxon>
        <taxon>Streptophyta</taxon>
        <taxon>Embryophyta</taxon>
        <taxon>Tracheophyta</taxon>
        <taxon>Spermatophyta</taxon>
        <taxon>Magnoliopsida</taxon>
        <taxon>eudicotyledons</taxon>
        <taxon>Gunneridae</taxon>
        <taxon>Pentapetalae</taxon>
        <taxon>rosids</taxon>
        <taxon>fabids</taxon>
        <taxon>Fabales</taxon>
        <taxon>Fabaceae</taxon>
        <taxon>Papilionoideae</taxon>
        <taxon>50 kb inversion clade</taxon>
        <taxon>NPAAA clade</taxon>
        <taxon>indigoferoid/millettioid clade</taxon>
        <taxon>Phaseoleae</taxon>
        <taxon>Phaseolus</taxon>
    </lineage>
</organism>
<keyword evidence="1" id="KW-1133">Transmembrane helix</keyword>
<evidence type="ECO:0000256" key="1">
    <source>
        <dbReference type="SAM" id="Phobius"/>
    </source>
</evidence>
<accession>A0AAN9ML16</accession>